<comment type="caution">
    <text evidence="2">The sequence shown here is derived from an EMBL/GenBank/DDBJ whole genome shotgun (WGS) entry which is preliminary data.</text>
</comment>
<feature type="region of interest" description="Disordered" evidence="1">
    <location>
        <begin position="112"/>
        <end position="164"/>
    </location>
</feature>
<feature type="compositionally biased region" description="Low complexity" evidence="1">
    <location>
        <begin position="148"/>
        <end position="160"/>
    </location>
</feature>
<gene>
    <name evidence="2" type="ORF">BV898_19949</name>
</gene>
<evidence type="ECO:0000256" key="1">
    <source>
        <dbReference type="SAM" id="MobiDB-lite"/>
    </source>
</evidence>
<proteinExistence type="predicted"/>
<organism evidence="2 3">
    <name type="scientific">Hypsibius exemplaris</name>
    <name type="common">Freshwater tardigrade</name>
    <dbReference type="NCBI Taxonomy" id="2072580"/>
    <lineage>
        <taxon>Eukaryota</taxon>
        <taxon>Metazoa</taxon>
        <taxon>Ecdysozoa</taxon>
        <taxon>Tardigrada</taxon>
        <taxon>Eutardigrada</taxon>
        <taxon>Parachela</taxon>
        <taxon>Hypsibioidea</taxon>
        <taxon>Hypsibiidae</taxon>
        <taxon>Hypsibius</taxon>
    </lineage>
</organism>
<protein>
    <recommendedName>
        <fullName evidence="4">Myb/SANT-like DNA-binding domain-containing protein</fullName>
    </recommendedName>
</protein>
<keyword evidence="3" id="KW-1185">Reference proteome</keyword>
<evidence type="ECO:0000313" key="2">
    <source>
        <dbReference type="EMBL" id="OWA55565.1"/>
    </source>
</evidence>
<accession>A0A9X6RQ33</accession>
<dbReference type="AlphaFoldDB" id="A0A9X6RQ33"/>
<dbReference type="Proteomes" id="UP000192578">
    <property type="component" value="Unassembled WGS sequence"/>
</dbReference>
<dbReference type="EMBL" id="MTYJ01000974">
    <property type="protein sequence ID" value="OWA55565.1"/>
    <property type="molecule type" value="Genomic_DNA"/>
</dbReference>
<feature type="compositionally biased region" description="Acidic residues" evidence="1">
    <location>
        <begin position="112"/>
        <end position="129"/>
    </location>
</feature>
<sequence length="248" mass="27279">MTTGSPEKRTLTSYKTRTTAEWIPLIDEFLTRKPKSSLNAIAEDVWRRVNPHPPSPSDTAKHFKEFKKAVHRELKGGKQHFHLAPPEGNSLKSKRWMNLADYIKLFGEAAVDDTEEAASEEPPTSDDDQGGTSNREHSLTPLRPQVLGTSSNTGSPSISNSDKDAEIERLKAIIQGLRDTINQQGALNEQQGALYEQQGALYEQQGALYEQQGALIKQQKALINQQGALNVQPPSAQFSSMSLSGSGK</sequence>
<reference evidence="3" key="1">
    <citation type="submission" date="2017-01" db="EMBL/GenBank/DDBJ databases">
        <title>Comparative genomics of anhydrobiosis in the tardigrade Hypsibius dujardini.</title>
        <authorList>
            <person name="Yoshida Y."/>
            <person name="Koutsovoulos G."/>
            <person name="Laetsch D."/>
            <person name="Stevens L."/>
            <person name="Kumar S."/>
            <person name="Horikawa D."/>
            <person name="Ishino K."/>
            <person name="Komine S."/>
            <person name="Tomita M."/>
            <person name="Blaxter M."/>
            <person name="Arakawa K."/>
        </authorList>
    </citation>
    <scope>NUCLEOTIDE SEQUENCE [LARGE SCALE GENOMIC DNA]</scope>
    <source>
        <strain evidence="3">Z151</strain>
    </source>
</reference>
<name>A0A9X6RQ33_HYPEX</name>
<dbReference type="OrthoDB" id="8615648at2759"/>
<evidence type="ECO:0008006" key="4">
    <source>
        <dbReference type="Google" id="ProtNLM"/>
    </source>
</evidence>
<evidence type="ECO:0000313" key="3">
    <source>
        <dbReference type="Proteomes" id="UP000192578"/>
    </source>
</evidence>